<evidence type="ECO:0000313" key="1">
    <source>
        <dbReference type="EMBL" id="OAP53748.1"/>
    </source>
</evidence>
<dbReference type="GeneID" id="30016238"/>
<dbReference type="RefSeq" id="XP_018687115.1">
    <property type="nucleotide sequence ID" value="XM_018843554.1"/>
</dbReference>
<dbReference type="AlphaFoldDB" id="A0A178Z1S4"/>
<dbReference type="Proteomes" id="UP000078343">
    <property type="component" value="Unassembled WGS sequence"/>
</dbReference>
<reference evidence="1 2" key="1">
    <citation type="submission" date="2016-04" db="EMBL/GenBank/DDBJ databases">
        <title>Draft genome of Fonsecaea erecta CBS 125763.</title>
        <authorList>
            <person name="Weiss V.A."/>
            <person name="Vicente V.A."/>
            <person name="Raittz R.T."/>
            <person name="Moreno L.F."/>
            <person name="De Souza E.M."/>
            <person name="Pedrosa F.O."/>
            <person name="Steffens M.B."/>
            <person name="Faoro H."/>
            <person name="Tadra-Sfeir M.Z."/>
            <person name="Najafzadeh M.J."/>
            <person name="Felipe M.S."/>
            <person name="Teixeira M."/>
            <person name="Sun J."/>
            <person name="Xi L."/>
            <person name="Gomes R."/>
            <person name="De Azevedo C.M."/>
            <person name="Salgado C.G."/>
            <person name="Da Silva M.B."/>
            <person name="Nascimento M.F."/>
            <person name="Queiroz-Telles F."/>
            <person name="Attili D.S."/>
            <person name="Gorbushina A."/>
        </authorList>
    </citation>
    <scope>NUCLEOTIDE SEQUENCE [LARGE SCALE GENOMIC DNA]</scope>
    <source>
        <strain evidence="1 2">CBS 125763</strain>
    </source>
</reference>
<name>A0A178Z1S4_9EURO</name>
<proteinExistence type="predicted"/>
<evidence type="ECO:0000313" key="2">
    <source>
        <dbReference type="Proteomes" id="UP000078343"/>
    </source>
</evidence>
<accession>A0A178Z1S4</accession>
<protein>
    <submittedName>
        <fullName evidence="1">Uncharacterized protein</fullName>
    </submittedName>
</protein>
<dbReference type="EMBL" id="LVYI01000029">
    <property type="protein sequence ID" value="OAP53748.1"/>
    <property type="molecule type" value="Genomic_DNA"/>
</dbReference>
<comment type="caution">
    <text evidence="1">The sequence shown here is derived from an EMBL/GenBank/DDBJ whole genome shotgun (WGS) entry which is preliminary data.</text>
</comment>
<gene>
    <name evidence="1" type="ORF">AYL99_12072</name>
</gene>
<keyword evidence="2" id="KW-1185">Reference proteome</keyword>
<organism evidence="1 2">
    <name type="scientific">Fonsecaea erecta</name>
    <dbReference type="NCBI Taxonomy" id="1367422"/>
    <lineage>
        <taxon>Eukaryota</taxon>
        <taxon>Fungi</taxon>
        <taxon>Dikarya</taxon>
        <taxon>Ascomycota</taxon>
        <taxon>Pezizomycotina</taxon>
        <taxon>Eurotiomycetes</taxon>
        <taxon>Chaetothyriomycetidae</taxon>
        <taxon>Chaetothyriales</taxon>
        <taxon>Herpotrichiellaceae</taxon>
        <taxon>Fonsecaea</taxon>
    </lineage>
</organism>
<sequence length="123" mass="13317">MGHVPPKTVVEFEISPGTAFDQGNRLVPDASYGIMSWEIADKDVTKLRETVSAEGSLLYSFLKCSLIVKNSGETFLLGNQNLSTSMTHPFGLLQEVALSSSGDALVTNHDNIVKTWDMTIGTP</sequence>